<evidence type="ECO:0000313" key="1">
    <source>
        <dbReference type="EMBL" id="TBU09801.1"/>
    </source>
</evidence>
<accession>A0A4Q9LQE6</accession>
<dbReference type="Proteomes" id="UP000293045">
    <property type="component" value="Unassembled WGS sequence"/>
</dbReference>
<protein>
    <submittedName>
        <fullName evidence="1">Uncharacterized protein</fullName>
    </submittedName>
</protein>
<comment type="caution">
    <text evidence="1">The sequence shown here is derived from an EMBL/GenBank/DDBJ whole genome shotgun (WGS) entry which is preliminary data.</text>
</comment>
<evidence type="ECO:0000313" key="2">
    <source>
        <dbReference type="Proteomes" id="UP000293045"/>
    </source>
</evidence>
<dbReference type="VEuPathDB" id="MicrosporidiaDB:CWI39_0037p0020"/>
<gene>
    <name evidence="1" type="ORF">CWI39_0037p0020</name>
</gene>
<proteinExistence type="predicted"/>
<organism evidence="1 2">
    <name type="scientific">Hamiltosporidium magnivora</name>
    <dbReference type="NCBI Taxonomy" id="148818"/>
    <lineage>
        <taxon>Eukaryota</taxon>
        <taxon>Fungi</taxon>
        <taxon>Fungi incertae sedis</taxon>
        <taxon>Microsporidia</taxon>
        <taxon>Dubosqiidae</taxon>
        <taxon>Hamiltosporidium</taxon>
    </lineage>
</organism>
<dbReference type="EMBL" id="PIXR01000037">
    <property type="protein sequence ID" value="TBU09801.1"/>
    <property type="molecule type" value="Genomic_DNA"/>
</dbReference>
<reference evidence="1 2" key="1">
    <citation type="submission" date="2017-12" db="EMBL/GenBank/DDBJ databases">
        <authorList>
            <person name="Pombert J.-F."/>
            <person name="Haag K.L."/>
            <person name="Ebert D."/>
        </authorList>
    </citation>
    <scope>NUCLEOTIDE SEQUENCE [LARGE SCALE GENOMIC DNA]</scope>
    <source>
        <strain evidence="1">IL-BN-2</strain>
    </source>
</reference>
<sequence>MTDLISQIEMISKREKKTINRSFTYKNILKGTIKEKKEVNTYKVVEALQPSLYKAI</sequence>
<dbReference type="AlphaFoldDB" id="A0A4Q9LQE6"/>
<name>A0A4Q9LQE6_9MICR</name>